<proteinExistence type="predicted"/>
<dbReference type="InterPro" id="IPR028082">
    <property type="entry name" value="Peripla_BP_I"/>
</dbReference>
<keyword evidence="3" id="KW-1185">Reference proteome</keyword>
<dbReference type="SUPFAM" id="SSF53822">
    <property type="entry name" value="Periplasmic binding protein-like I"/>
    <property type="match status" value="1"/>
</dbReference>
<dbReference type="Gene3D" id="3.40.50.2300">
    <property type="match status" value="1"/>
</dbReference>
<accession>A0ABW9G0Y8</accession>
<feature type="compositionally biased region" description="Basic residues" evidence="1">
    <location>
        <begin position="153"/>
        <end position="167"/>
    </location>
</feature>
<dbReference type="Proteomes" id="UP001629744">
    <property type="component" value="Unassembled WGS sequence"/>
</dbReference>
<gene>
    <name evidence="2" type="ORF">ABEU19_004714</name>
</gene>
<sequence>MDTVTGSELTGLVDLAHRRGVRHIAIGSGRTPEALAFVDQFTSRWERTGGEVTETITWPEEAASWLHQATRFMGAGADLWVMTGPALGWAQMTRRLLWSTTWRPEHALVTAAVSTPEALRMIGLHNLDGLTGVNSQGVTWTIHDGRQVWPPHPTRHARHRRARRGRP</sequence>
<evidence type="ECO:0000313" key="3">
    <source>
        <dbReference type="Proteomes" id="UP001629744"/>
    </source>
</evidence>
<dbReference type="RefSeq" id="WP_348605171.1">
    <property type="nucleotide sequence ID" value="NZ_CP157276.1"/>
</dbReference>
<evidence type="ECO:0000256" key="1">
    <source>
        <dbReference type="SAM" id="MobiDB-lite"/>
    </source>
</evidence>
<protein>
    <submittedName>
        <fullName evidence="2">Uncharacterized protein</fullName>
    </submittedName>
</protein>
<reference evidence="2 3" key="1">
    <citation type="submission" date="2023-11" db="EMBL/GenBank/DDBJ databases">
        <authorList>
            <person name="Val-Calvo J."/>
            <person name="Scortti M."/>
            <person name="Vazquez-Boland J."/>
        </authorList>
    </citation>
    <scope>NUCLEOTIDE SEQUENCE [LARGE SCALE GENOMIC DNA]</scope>
    <source>
        <strain evidence="2 3">DSM 46662</strain>
    </source>
</reference>
<feature type="region of interest" description="Disordered" evidence="1">
    <location>
        <begin position="144"/>
        <end position="167"/>
    </location>
</feature>
<evidence type="ECO:0000313" key="2">
    <source>
        <dbReference type="EMBL" id="MFM1731162.1"/>
    </source>
</evidence>
<comment type="caution">
    <text evidence="2">The sequence shown here is derived from an EMBL/GenBank/DDBJ whole genome shotgun (WGS) entry which is preliminary data.</text>
</comment>
<organism evidence="2 3">
    <name type="scientific">Prescottella soli</name>
    <dbReference type="NCBI Taxonomy" id="1543852"/>
    <lineage>
        <taxon>Bacteria</taxon>
        <taxon>Bacillati</taxon>
        <taxon>Actinomycetota</taxon>
        <taxon>Actinomycetes</taxon>
        <taxon>Mycobacteriales</taxon>
        <taxon>Nocardiaceae</taxon>
        <taxon>Prescottella</taxon>
    </lineage>
</organism>
<name>A0ABW9G0Y8_9NOCA</name>
<dbReference type="EMBL" id="JBDLNU010000007">
    <property type="protein sequence ID" value="MFM1731162.1"/>
    <property type="molecule type" value="Genomic_DNA"/>
</dbReference>